<dbReference type="InterPro" id="IPR051487">
    <property type="entry name" value="Ser/Thr_Proteases_Immune/Dev"/>
</dbReference>
<dbReference type="SMART" id="SM00409">
    <property type="entry name" value="IG"/>
    <property type="match status" value="2"/>
</dbReference>
<evidence type="ECO:0000256" key="1">
    <source>
        <dbReference type="ARBA" id="ARBA00022729"/>
    </source>
</evidence>
<dbReference type="SUPFAM" id="SSF56436">
    <property type="entry name" value="C-type lectin-like"/>
    <property type="match status" value="1"/>
</dbReference>
<dbReference type="InterPro" id="IPR001304">
    <property type="entry name" value="C-type_lectin-like"/>
</dbReference>
<dbReference type="InterPro" id="IPR001314">
    <property type="entry name" value="Peptidase_S1A"/>
</dbReference>
<dbReference type="GO" id="GO:0006508">
    <property type="term" value="P:proteolysis"/>
    <property type="evidence" value="ECO:0007669"/>
    <property type="project" value="UniProtKB-KW"/>
</dbReference>
<dbReference type="InterPro" id="IPR043504">
    <property type="entry name" value="Peptidase_S1_PA_chymotrypsin"/>
</dbReference>
<dbReference type="SMART" id="SM00034">
    <property type="entry name" value="CLECT"/>
    <property type="match status" value="1"/>
</dbReference>
<evidence type="ECO:0000256" key="3">
    <source>
        <dbReference type="ARBA" id="ARBA00024195"/>
    </source>
</evidence>
<dbReference type="PRINTS" id="PR00722">
    <property type="entry name" value="CHYMOTRYPSIN"/>
</dbReference>
<dbReference type="SUPFAM" id="SSF48726">
    <property type="entry name" value="Immunoglobulin"/>
    <property type="match status" value="2"/>
</dbReference>
<dbReference type="InterPro" id="IPR036179">
    <property type="entry name" value="Ig-like_dom_sf"/>
</dbReference>
<dbReference type="SMART" id="SM00020">
    <property type="entry name" value="Tryp_SPc"/>
    <property type="match status" value="1"/>
</dbReference>
<dbReference type="SUPFAM" id="SSF57535">
    <property type="entry name" value="Complement control module/SCR domain"/>
    <property type="match status" value="2"/>
</dbReference>
<evidence type="ECO:0000259" key="6">
    <source>
        <dbReference type="PROSITE" id="PS50041"/>
    </source>
</evidence>
<keyword evidence="10" id="KW-0378">Hydrolase</keyword>
<evidence type="ECO:0000256" key="4">
    <source>
        <dbReference type="PROSITE-ProRule" id="PRU00302"/>
    </source>
</evidence>
<dbReference type="InterPro" id="IPR007110">
    <property type="entry name" value="Ig-like_dom"/>
</dbReference>
<dbReference type="Gene3D" id="2.40.10.10">
    <property type="entry name" value="Trypsin-like serine proteases"/>
    <property type="match status" value="1"/>
</dbReference>
<evidence type="ECO:0000313" key="10">
    <source>
        <dbReference type="EMBL" id="MUP40567.1"/>
    </source>
</evidence>
<dbReference type="Gene3D" id="2.10.70.10">
    <property type="entry name" value="Complement Module, domain 1"/>
    <property type="match status" value="2"/>
</dbReference>
<organism evidence="10">
    <name type="scientific">Hemiscolopendra marginata</name>
    <dbReference type="NCBI Taxonomy" id="943146"/>
    <lineage>
        <taxon>Eukaryota</taxon>
        <taxon>Metazoa</taxon>
        <taxon>Ecdysozoa</taxon>
        <taxon>Arthropoda</taxon>
        <taxon>Myriapoda</taxon>
        <taxon>Chilopoda</taxon>
        <taxon>Pleurostigmophora</taxon>
        <taxon>Scolopendromorpha</taxon>
        <taxon>Scolopendridae</taxon>
        <taxon>Hemiscolopendra</taxon>
    </lineage>
</organism>
<dbReference type="InterPro" id="IPR035976">
    <property type="entry name" value="Sushi/SCR/CCP_sf"/>
</dbReference>
<dbReference type="CDD" id="cd00033">
    <property type="entry name" value="CCP"/>
    <property type="match status" value="2"/>
</dbReference>
<dbReference type="PROSITE" id="PS00615">
    <property type="entry name" value="C_TYPE_LECTIN_1"/>
    <property type="match status" value="1"/>
</dbReference>
<dbReference type="InterPro" id="IPR016186">
    <property type="entry name" value="C-type_lectin-like/link_sf"/>
</dbReference>
<dbReference type="SUPFAM" id="SSF50494">
    <property type="entry name" value="Trypsin-like serine proteases"/>
    <property type="match status" value="1"/>
</dbReference>
<dbReference type="SMART" id="SM00032">
    <property type="entry name" value="CCP"/>
    <property type="match status" value="2"/>
</dbReference>
<evidence type="ECO:0000256" key="5">
    <source>
        <dbReference type="SAM" id="SignalP"/>
    </source>
</evidence>
<feature type="chain" id="PRO_5025017023" evidence="5">
    <location>
        <begin position="21"/>
        <end position="729"/>
    </location>
</feature>
<feature type="signal peptide" evidence="5">
    <location>
        <begin position="1"/>
        <end position="20"/>
    </location>
</feature>
<feature type="domain" description="Ig-like" evidence="8">
    <location>
        <begin position="281"/>
        <end position="363"/>
    </location>
</feature>
<feature type="domain" description="Sushi" evidence="9">
    <location>
        <begin position="223"/>
        <end position="287"/>
    </location>
</feature>
<dbReference type="Pfam" id="PF00089">
    <property type="entry name" value="Trypsin"/>
    <property type="match status" value="1"/>
</dbReference>
<dbReference type="Gene3D" id="3.10.100.10">
    <property type="entry name" value="Mannose-Binding Protein A, subunit A"/>
    <property type="match status" value="1"/>
</dbReference>
<dbReference type="InterPro" id="IPR009003">
    <property type="entry name" value="Peptidase_S1_PA"/>
</dbReference>
<dbReference type="AlphaFoldDB" id="A0A646QDK7"/>
<keyword evidence="4" id="KW-0768">Sushi</keyword>
<dbReference type="InterPro" id="IPR018378">
    <property type="entry name" value="C-type_lectin_CS"/>
</dbReference>
<feature type="domain" description="Peptidase S1" evidence="7">
    <location>
        <begin position="481"/>
        <end position="727"/>
    </location>
</feature>
<dbReference type="PROSITE" id="PS50041">
    <property type="entry name" value="C_TYPE_LECTIN_2"/>
    <property type="match status" value="1"/>
</dbReference>
<dbReference type="InterPro" id="IPR003598">
    <property type="entry name" value="Ig_sub2"/>
</dbReference>
<dbReference type="InterPro" id="IPR001254">
    <property type="entry name" value="Trypsin_dom"/>
</dbReference>
<dbReference type="PROSITE" id="PS50923">
    <property type="entry name" value="SUSHI"/>
    <property type="match status" value="1"/>
</dbReference>
<comment type="caution">
    <text evidence="4">Lacks conserved residue(s) required for the propagation of feature annotation.</text>
</comment>
<protein>
    <submittedName>
        <fullName evidence="10">Protease</fullName>
    </submittedName>
</protein>
<dbReference type="InterPro" id="IPR016187">
    <property type="entry name" value="CTDL_fold"/>
</dbReference>
<dbReference type="SMART" id="SM00408">
    <property type="entry name" value="IGc2"/>
    <property type="match status" value="1"/>
</dbReference>
<keyword evidence="10" id="KW-0645">Protease</keyword>
<dbReference type="PROSITE" id="PS50835">
    <property type="entry name" value="IG_LIKE"/>
    <property type="match status" value="2"/>
</dbReference>
<dbReference type="PANTHER" id="PTHR24256">
    <property type="entry name" value="TRYPTASE-RELATED"/>
    <property type="match status" value="1"/>
</dbReference>
<evidence type="ECO:0000259" key="7">
    <source>
        <dbReference type="PROSITE" id="PS50240"/>
    </source>
</evidence>
<dbReference type="Gene3D" id="2.60.40.10">
    <property type="entry name" value="Immunoglobulins"/>
    <property type="match status" value="2"/>
</dbReference>
<dbReference type="Pfam" id="PF00059">
    <property type="entry name" value="Lectin_C"/>
    <property type="match status" value="1"/>
</dbReference>
<reference evidence="10" key="1">
    <citation type="submission" date="2018-11" db="EMBL/GenBank/DDBJ databases">
        <title>Venom-gland transcriptomics and venom proteomics of the Florida green centipede (Hemiscolopendra marginata) reveal sex-based variation in a centipede venom.</title>
        <authorList>
            <person name="Nystrom G.S."/>
            <person name="Ward M.J."/>
            <person name="Ellsworth S.A."/>
            <person name="Rokyta D.R."/>
        </authorList>
    </citation>
    <scope>NUCLEOTIDE SEQUENCE</scope>
    <source>
        <tissue evidence="10">Venom gland</tissue>
    </source>
</reference>
<evidence type="ECO:0000259" key="9">
    <source>
        <dbReference type="PROSITE" id="PS50923"/>
    </source>
</evidence>
<evidence type="ECO:0000259" key="8">
    <source>
        <dbReference type="PROSITE" id="PS50835"/>
    </source>
</evidence>
<sequence length="729" mass="82357">MKTYILTLFVLSASIRSVKSDFPSDCQPNRIKGEPCYVFSSFAANFSDAEAHCRNNGGLLVIVKTEEVQEEIVKLISSSNDYLIHSWVWIGISNRNSEEDYIYSDGSKMAGVDYRNWASGQPRDLYMSSDESNQACIFISPYTFEWYNDRCTKENRFICQFLECNIYDITVKNGKYDECHSNYLMPVGSTILMQCQEGYILKGKADIKCEDVDKWSHMPECLKGCSLPPSFPNANLAAMKDHYVIGNTALYACEEGYVSKTNPERSHFIITCSSNSKWTPPESGCANVKIYSIKGVEVMTNDFVKLSCDVQKQSNKSSGLYTWLKDSIDLSNTQLEYNLDSTGDLILYENSTENISGLYTCFAIGKILIPGATVYDVKRTGDNRCDDIFSSNKETHYIYKEGAAALLQCPHPSSYSGFHWFKDGEFYPLNDEHVLYPDGSLYIRHVKFSDQGTYTCMMTLKDTFCTKNITAEVKVITTTGSICGKPSTSTLHPWTVSLWWKDEIAPFCYGALIYENWVLTTAQCLSGLYRKRKLNIFVRFGSDPMKDISSGGNLVNDIIDIPVITVKIHPLYSKKMSVNDVGFVKLKEPVQFSSTIRPICVPEIDITAKIPCVEKPPLTGLASGWGKLERNNIEGITLKEENMTLIPHGVCFPTETHYMDKVLCFKKTNGTLETFAGDHGSPLEVLWNDRVYLLGVLSWGSRISQLGEYDYYTKVSSYFPWISSFLEEE</sequence>
<dbReference type="EMBL" id="GHBY01000390">
    <property type="protein sequence ID" value="MUP40567.1"/>
    <property type="molecule type" value="Transcribed_RNA"/>
</dbReference>
<dbReference type="InterPro" id="IPR013783">
    <property type="entry name" value="Ig-like_fold"/>
</dbReference>
<keyword evidence="1 5" id="KW-0732">Signal</keyword>
<dbReference type="PROSITE" id="PS50240">
    <property type="entry name" value="TRYPSIN_DOM"/>
    <property type="match status" value="1"/>
</dbReference>
<dbReference type="CDD" id="cd00037">
    <property type="entry name" value="CLECT"/>
    <property type="match status" value="1"/>
</dbReference>
<dbReference type="InterPro" id="IPR013151">
    <property type="entry name" value="Immunoglobulin_dom"/>
</dbReference>
<name>A0A646QDK7_9MYRI</name>
<dbReference type="Pfam" id="PF00084">
    <property type="entry name" value="Sushi"/>
    <property type="match status" value="2"/>
</dbReference>
<dbReference type="GO" id="GO:0004252">
    <property type="term" value="F:serine-type endopeptidase activity"/>
    <property type="evidence" value="ECO:0007669"/>
    <property type="project" value="InterPro"/>
</dbReference>
<feature type="domain" description="Ig-like" evidence="8">
    <location>
        <begin position="370"/>
        <end position="470"/>
    </location>
</feature>
<comment type="similarity">
    <text evidence="3">Belongs to the peptidase S1 family. CLIP subfamily.</text>
</comment>
<feature type="domain" description="C-type lectin" evidence="6">
    <location>
        <begin position="32"/>
        <end position="160"/>
    </location>
</feature>
<dbReference type="CDD" id="cd00190">
    <property type="entry name" value="Tryp_SPc"/>
    <property type="match status" value="1"/>
</dbReference>
<dbReference type="InterPro" id="IPR003599">
    <property type="entry name" value="Ig_sub"/>
</dbReference>
<evidence type="ECO:0000256" key="2">
    <source>
        <dbReference type="ARBA" id="ARBA00023157"/>
    </source>
</evidence>
<accession>A0A646QDK7</accession>
<dbReference type="InterPro" id="IPR000436">
    <property type="entry name" value="Sushi_SCR_CCP_dom"/>
</dbReference>
<proteinExistence type="inferred from homology"/>
<dbReference type="Pfam" id="PF00047">
    <property type="entry name" value="ig"/>
    <property type="match status" value="1"/>
</dbReference>
<keyword evidence="2" id="KW-1015">Disulfide bond</keyword>